<dbReference type="GO" id="GO:0036009">
    <property type="term" value="F:protein-glutamine N-methyltransferase activity"/>
    <property type="evidence" value="ECO:0007669"/>
    <property type="project" value="UniProtKB-UniRule"/>
</dbReference>
<evidence type="ECO:0000256" key="2">
    <source>
        <dbReference type="ARBA" id="ARBA00022679"/>
    </source>
</evidence>
<keyword evidence="1 4" id="KW-0489">Methyltransferase</keyword>
<dbReference type="EC" id="2.1.1.298" evidence="4"/>
<dbReference type="GO" id="GO:0005829">
    <property type="term" value="C:cytosol"/>
    <property type="evidence" value="ECO:0007669"/>
    <property type="project" value="TreeGrafter"/>
</dbReference>
<sequence>MAQPALTELSSILDFIRWGASQFRAAELSFAHGMASALDEAAYLVLHTLHLPVDTPELYFASRLTQPEKLKVLDILERRIIERKPAAYLTREAWFAGLPFYVDERVLVPRSPIAELIEKQFYPWIDEAHVGKILDLCTGSGCIGLACAYAFPQAEVDLSDISTDALAVAQLNIERHGVQAQVHAIESDLFANLANQRYDLIVSNPPYVDAAEIDEMSSEFQHEPLLGLAAGQDGLDIVHRILATAREHLNEHGSLIVEVGNSQFALVEAYPGLAFQWLQFERGGDGVFLLTAAQLDEYAAAFKAAAPNSL</sequence>
<comment type="catalytic activity">
    <reaction evidence="4">
        <text>L-glutaminyl-[ribosomal protein uL3] + S-adenosyl-L-methionine = N(5)-methyl-L-glutaminyl-[ribosomal protein uL3] + S-adenosyl-L-homocysteine + H(+)</text>
        <dbReference type="Rhea" id="RHEA:45020"/>
        <dbReference type="Rhea" id="RHEA-COMP:11063"/>
        <dbReference type="Rhea" id="RHEA-COMP:11064"/>
        <dbReference type="ChEBI" id="CHEBI:15378"/>
        <dbReference type="ChEBI" id="CHEBI:30011"/>
        <dbReference type="ChEBI" id="CHEBI:57856"/>
        <dbReference type="ChEBI" id="CHEBI:59789"/>
        <dbReference type="ChEBI" id="CHEBI:61891"/>
        <dbReference type="EC" id="2.1.1.298"/>
    </reaction>
</comment>
<evidence type="ECO:0000256" key="3">
    <source>
        <dbReference type="ARBA" id="ARBA00022691"/>
    </source>
</evidence>
<dbReference type="PANTHER" id="PTHR47806">
    <property type="entry name" value="50S RIBOSOMAL PROTEIN L3 GLUTAMINE METHYLTRANSFERASE"/>
    <property type="match status" value="1"/>
</dbReference>
<dbReference type="PANTHER" id="PTHR47806:SF1">
    <property type="entry name" value="RIBOSOMAL PROTEIN UL3 GLUTAMINE METHYLTRANSFERASE"/>
    <property type="match status" value="1"/>
</dbReference>
<dbReference type="RefSeq" id="WP_078922371.1">
    <property type="nucleotide sequence ID" value="NZ_FUYB01000007.1"/>
</dbReference>
<dbReference type="GO" id="GO:0032259">
    <property type="term" value="P:methylation"/>
    <property type="evidence" value="ECO:0007669"/>
    <property type="project" value="UniProtKB-KW"/>
</dbReference>
<dbReference type="STRING" id="92487.SAMN02745130_01906"/>
<dbReference type="GO" id="GO:0003676">
    <property type="term" value="F:nucleic acid binding"/>
    <property type="evidence" value="ECO:0007669"/>
    <property type="project" value="InterPro"/>
</dbReference>
<evidence type="ECO:0000256" key="4">
    <source>
        <dbReference type="HAMAP-Rule" id="MF_02125"/>
    </source>
</evidence>
<comment type="function">
    <text evidence="4">Methylates ribosomal protein uL3 on a specific glutamine residue.</text>
</comment>
<gene>
    <name evidence="4" type="primary">prmB</name>
    <name evidence="6" type="ORF">SAMN02745130_01906</name>
</gene>
<feature type="domain" description="Methyltransferase small" evidence="5">
    <location>
        <begin position="125"/>
        <end position="213"/>
    </location>
</feature>
<dbReference type="InterPro" id="IPR002052">
    <property type="entry name" value="DNA_methylase_N6_adenine_CS"/>
</dbReference>
<dbReference type="NCBIfam" id="TIGR00536">
    <property type="entry name" value="hemK_fam"/>
    <property type="match status" value="1"/>
</dbReference>
<dbReference type="CDD" id="cd02440">
    <property type="entry name" value="AdoMet_MTases"/>
    <property type="match status" value="1"/>
</dbReference>
<dbReference type="EMBL" id="FUYB01000007">
    <property type="protein sequence ID" value="SKA78651.1"/>
    <property type="molecule type" value="Genomic_DNA"/>
</dbReference>
<name>A0A1T4WPV7_9GAMM</name>
<dbReference type="InterPro" id="IPR004556">
    <property type="entry name" value="HemK-like"/>
</dbReference>
<dbReference type="FunFam" id="3.40.50.150:FF:000042">
    <property type="entry name" value="50S ribosomal protein L3 glutamine methyltransferase"/>
    <property type="match status" value="1"/>
</dbReference>
<proteinExistence type="inferred from homology"/>
<protein>
    <recommendedName>
        <fullName evidence="4">Ribosomal protein uL3 glutamine methyltransferase</fullName>
        <shortName evidence="4">uL3 MTase</shortName>
        <ecNumber evidence="4">2.1.1.298</ecNumber>
    </recommendedName>
    <alternativeName>
        <fullName evidence="4">N5-glutamine methyltransferase PrmB</fullName>
    </alternativeName>
</protein>
<dbReference type="AlphaFoldDB" id="A0A1T4WPV7"/>
<comment type="similarity">
    <text evidence="4">Belongs to the protein N5-glutamine methyltransferase family. PrmB subfamily.</text>
</comment>
<dbReference type="NCBIfam" id="TIGR03533">
    <property type="entry name" value="L3_gln_methyl"/>
    <property type="match status" value="1"/>
</dbReference>
<dbReference type="PIRSF" id="PIRSF037167">
    <property type="entry name" value="Mtase_YfcB_prd"/>
    <property type="match status" value="1"/>
</dbReference>
<dbReference type="InterPro" id="IPR007848">
    <property type="entry name" value="Small_mtfrase_dom"/>
</dbReference>
<keyword evidence="2 4" id="KW-0808">Transferase</keyword>
<dbReference type="PROSITE" id="PS00092">
    <property type="entry name" value="N6_MTASE"/>
    <property type="match status" value="1"/>
</dbReference>
<evidence type="ECO:0000313" key="6">
    <source>
        <dbReference type="EMBL" id="SKA78651.1"/>
    </source>
</evidence>
<dbReference type="Gene3D" id="1.10.8.10">
    <property type="entry name" value="DNA helicase RuvA subunit, C-terminal domain"/>
    <property type="match status" value="1"/>
</dbReference>
<dbReference type="Pfam" id="PF05175">
    <property type="entry name" value="MTS"/>
    <property type="match status" value="1"/>
</dbReference>
<dbReference type="GO" id="GO:0005840">
    <property type="term" value="C:ribosome"/>
    <property type="evidence" value="ECO:0007669"/>
    <property type="project" value="UniProtKB-KW"/>
</dbReference>
<dbReference type="InterPro" id="IPR019874">
    <property type="entry name" value="RF_methyltr_PrmC"/>
</dbReference>
<dbReference type="NCBIfam" id="TIGR03534">
    <property type="entry name" value="RF_mod_PrmC"/>
    <property type="match status" value="1"/>
</dbReference>
<keyword evidence="3 4" id="KW-0949">S-adenosyl-L-methionine</keyword>
<dbReference type="InterPro" id="IPR029063">
    <property type="entry name" value="SAM-dependent_MTases_sf"/>
</dbReference>
<evidence type="ECO:0000313" key="7">
    <source>
        <dbReference type="Proteomes" id="UP000190460"/>
    </source>
</evidence>
<evidence type="ECO:0000259" key="5">
    <source>
        <dbReference type="Pfam" id="PF05175"/>
    </source>
</evidence>
<dbReference type="Proteomes" id="UP000190460">
    <property type="component" value="Unassembled WGS sequence"/>
</dbReference>
<organism evidence="6 7">
    <name type="scientific">Thiothrix eikelboomii</name>
    <dbReference type="NCBI Taxonomy" id="92487"/>
    <lineage>
        <taxon>Bacteria</taxon>
        <taxon>Pseudomonadati</taxon>
        <taxon>Pseudomonadota</taxon>
        <taxon>Gammaproteobacteria</taxon>
        <taxon>Thiotrichales</taxon>
        <taxon>Thiotrichaceae</taxon>
        <taxon>Thiothrix</taxon>
    </lineage>
</organism>
<accession>A0A1T4WPV7</accession>
<dbReference type="OrthoDB" id="9800643at2"/>
<dbReference type="SUPFAM" id="SSF53335">
    <property type="entry name" value="S-adenosyl-L-methionine-dependent methyltransferases"/>
    <property type="match status" value="1"/>
</dbReference>
<keyword evidence="6" id="KW-0687">Ribonucleoprotein</keyword>
<dbReference type="Gene3D" id="3.40.50.150">
    <property type="entry name" value="Vaccinia Virus protein VP39"/>
    <property type="match status" value="1"/>
</dbReference>
<dbReference type="InterPro" id="IPR017127">
    <property type="entry name" value="Ribosome_uL3_MTase"/>
</dbReference>
<reference evidence="6 7" key="1">
    <citation type="submission" date="2017-02" db="EMBL/GenBank/DDBJ databases">
        <authorList>
            <person name="Peterson S.W."/>
        </authorList>
    </citation>
    <scope>NUCLEOTIDE SEQUENCE [LARGE SCALE GENOMIC DNA]</scope>
    <source>
        <strain evidence="6 7">ATCC 49788</strain>
    </source>
</reference>
<evidence type="ECO:0000256" key="1">
    <source>
        <dbReference type="ARBA" id="ARBA00022603"/>
    </source>
</evidence>
<dbReference type="HAMAP" id="MF_02125">
    <property type="entry name" value="L3_methyltr_PrmB"/>
    <property type="match status" value="1"/>
</dbReference>
<keyword evidence="7" id="KW-1185">Reference proteome</keyword>
<keyword evidence="6" id="KW-0689">Ribosomal protein</keyword>